<sequence>MNMNEHNHTPPSFSLSDWFARYGELFHPFSHSTHIQRHRAKIIASRVGLLSLFFAITVPLWSILDYYAFQWPYWGLLVLLRLCSAVIFFSLYRLHSAFRDMQNAYLLLGGMLSIPPIFYLISQPFLVNLELSALGSVLSSIYTFLPFIVVAGLSIFPLTALETLLAGVSVLIVVIIGAAQQPAFDLASFINVTWLMFVVLGVSVFSGMSQLHYMISLINQASKDSLTGAYTRRSGEEFLDLQFRISSRTHTPLTLMFIDIDHFKEINDNHGHERGDRALKQISTQLFKCLRRSDQLIRWGGEEFVIILPNTSCEHITTVTERIREHKFGERPDGTPMTASIGICELQKDKCLDWLEMVEKADERMYKAKQSGRNKSYGPQTEQNIENFIA</sequence>
<evidence type="ECO:0000256" key="2">
    <source>
        <dbReference type="ARBA" id="ARBA00034247"/>
    </source>
</evidence>
<evidence type="ECO:0000256" key="3">
    <source>
        <dbReference type="SAM" id="Phobius"/>
    </source>
</evidence>
<reference evidence="5 6" key="1">
    <citation type="submission" date="2016-07" db="EMBL/GenBank/DDBJ databases">
        <authorList>
            <person name="Lefevre C.T."/>
        </authorList>
    </citation>
    <scope>NUCLEOTIDE SEQUENCE [LARGE SCALE GENOMIC DNA]</scope>
    <source>
        <strain evidence="5">PR1</strain>
    </source>
</reference>
<protein>
    <recommendedName>
        <fullName evidence="1">diguanylate cyclase</fullName>
        <ecNumber evidence="1">2.7.7.65</ecNumber>
    </recommendedName>
</protein>
<dbReference type="InterPro" id="IPR050469">
    <property type="entry name" value="Diguanylate_Cyclase"/>
</dbReference>
<gene>
    <name evidence="5" type="ORF">MTBPR1_70199</name>
</gene>
<dbReference type="Proteomes" id="UP000231658">
    <property type="component" value="Unassembled WGS sequence"/>
</dbReference>
<proteinExistence type="predicted"/>
<comment type="catalytic activity">
    <reaction evidence="2">
        <text>2 GTP = 3',3'-c-di-GMP + 2 diphosphate</text>
        <dbReference type="Rhea" id="RHEA:24898"/>
        <dbReference type="ChEBI" id="CHEBI:33019"/>
        <dbReference type="ChEBI" id="CHEBI:37565"/>
        <dbReference type="ChEBI" id="CHEBI:58805"/>
        <dbReference type="EC" id="2.7.7.65"/>
    </reaction>
</comment>
<dbReference type="RefSeq" id="WP_083223148.1">
    <property type="nucleotide sequence ID" value="NZ_FLYE01000046.1"/>
</dbReference>
<keyword evidence="3" id="KW-0472">Membrane</keyword>
<organism evidence="5 6">
    <name type="scientific">Candidatus Terasakiella magnetica</name>
    <dbReference type="NCBI Taxonomy" id="1867952"/>
    <lineage>
        <taxon>Bacteria</taxon>
        <taxon>Pseudomonadati</taxon>
        <taxon>Pseudomonadota</taxon>
        <taxon>Alphaproteobacteria</taxon>
        <taxon>Rhodospirillales</taxon>
        <taxon>Terasakiellaceae</taxon>
        <taxon>Terasakiella</taxon>
    </lineage>
</organism>
<dbReference type="PROSITE" id="PS50887">
    <property type="entry name" value="GGDEF"/>
    <property type="match status" value="1"/>
</dbReference>
<evidence type="ECO:0000256" key="1">
    <source>
        <dbReference type="ARBA" id="ARBA00012528"/>
    </source>
</evidence>
<feature type="transmembrane region" description="Helical" evidence="3">
    <location>
        <begin position="73"/>
        <end position="92"/>
    </location>
</feature>
<feature type="transmembrane region" description="Helical" evidence="3">
    <location>
        <begin position="186"/>
        <end position="205"/>
    </location>
</feature>
<evidence type="ECO:0000259" key="4">
    <source>
        <dbReference type="PROSITE" id="PS50887"/>
    </source>
</evidence>
<dbReference type="STRING" id="1867952.MTBPR1_70199"/>
<dbReference type="NCBIfam" id="TIGR00254">
    <property type="entry name" value="GGDEF"/>
    <property type="match status" value="1"/>
</dbReference>
<keyword evidence="3" id="KW-0812">Transmembrane</keyword>
<dbReference type="EMBL" id="FLYE01000046">
    <property type="protein sequence ID" value="SCA57927.1"/>
    <property type="molecule type" value="Genomic_DNA"/>
</dbReference>
<feature type="transmembrane region" description="Helical" evidence="3">
    <location>
        <begin position="163"/>
        <end position="180"/>
    </location>
</feature>
<dbReference type="GO" id="GO:0052621">
    <property type="term" value="F:diguanylate cyclase activity"/>
    <property type="evidence" value="ECO:0007669"/>
    <property type="project" value="UniProtKB-EC"/>
</dbReference>
<dbReference type="CDD" id="cd01949">
    <property type="entry name" value="GGDEF"/>
    <property type="match status" value="1"/>
</dbReference>
<dbReference type="Gene3D" id="3.30.70.270">
    <property type="match status" value="1"/>
</dbReference>
<dbReference type="AlphaFoldDB" id="A0A1C3RKY4"/>
<feature type="transmembrane region" description="Helical" evidence="3">
    <location>
        <begin position="133"/>
        <end position="156"/>
    </location>
</feature>
<dbReference type="PANTHER" id="PTHR45138:SF9">
    <property type="entry name" value="DIGUANYLATE CYCLASE DGCM-RELATED"/>
    <property type="match status" value="1"/>
</dbReference>
<dbReference type="SUPFAM" id="SSF55073">
    <property type="entry name" value="Nucleotide cyclase"/>
    <property type="match status" value="1"/>
</dbReference>
<evidence type="ECO:0000313" key="5">
    <source>
        <dbReference type="EMBL" id="SCA57927.1"/>
    </source>
</evidence>
<dbReference type="InterPro" id="IPR000160">
    <property type="entry name" value="GGDEF_dom"/>
</dbReference>
<dbReference type="Pfam" id="PF00990">
    <property type="entry name" value="GGDEF"/>
    <property type="match status" value="1"/>
</dbReference>
<keyword evidence="6" id="KW-1185">Reference proteome</keyword>
<name>A0A1C3RKY4_9PROT</name>
<dbReference type="InterPro" id="IPR043128">
    <property type="entry name" value="Rev_trsase/Diguanyl_cyclase"/>
</dbReference>
<dbReference type="SMART" id="SM00267">
    <property type="entry name" value="GGDEF"/>
    <property type="match status" value="1"/>
</dbReference>
<dbReference type="EC" id="2.7.7.65" evidence="1"/>
<feature type="domain" description="GGDEF" evidence="4">
    <location>
        <begin position="251"/>
        <end position="381"/>
    </location>
</feature>
<keyword evidence="3" id="KW-1133">Transmembrane helix</keyword>
<dbReference type="FunFam" id="3.30.70.270:FF:000001">
    <property type="entry name" value="Diguanylate cyclase domain protein"/>
    <property type="match status" value="1"/>
</dbReference>
<dbReference type="OrthoDB" id="9812260at2"/>
<accession>A0A1C3RKY4</accession>
<feature type="transmembrane region" description="Helical" evidence="3">
    <location>
        <begin position="47"/>
        <end position="67"/>
    </location>
</feature>
<feature type="transmembrane region" description="Helical" evidence="3">
    <location>
        <begin position="104"/>
        <end position="121"/>
    </location>
</feature>
<dbReference type="InterPro" id="IPR029787">
    <property type="entry name" value="Nucleotide_cyclase"/>
</dbReference>
<evidence type="ECO:0000313" key="6">
    <source>
        <dbReference type="Proteomes" id="UP000231658"/>
    </source>
</evidence>
<dbReference type="PANTHER" id="PTHR45138">
    <property type="entry name" value="REGULATORY COMPONENTS OF SENSORY TRANSDUCTION SYSTEM"/>
    <property type="match status" value="1"/>
</dbReference>